<name>A0A0E9PP64_ANGAN</name>
<organism evidence="1">
    <name type="scientific">Anguilla anguilla</name>
    <name type="common">European freshwater eel</name>
    <name type="synonym">Muraena anguilla</name>
    <dbReference type="NCBI Taxonomy" id="7936"/>
    <lineage>
        <taxon>Eukaryota</taxon>
        <taxon>Metazoa</taxon>
        <taxon>Chordata</taxon>
        <taxon>Craniata</taxon>
        <taxon>Vertebrata</taxon>
        <taxon>Euteleostomi</taxon>
        <taxon>Actinopterygii</taxon>
        <taxon>Neopterygii</taxon>
        <taxon>Teleostei</taxon>
        <taxon>Anguilliformes</taxon>
        <taxon>Anguillidae</taxon>
        <taxon>Anguilla</taxon>
    </lineage>
</organism>
<reference evidence="1" key="2">
    <citation type="journal article" date="2015" name="Fish Shellfish Immunol.">
        <title>Early steps in the European eel (Anguilla anguilla)-Vibrio vulnificus interaction in the gills: Role of the RtxA13 toxin.</title>
        <authorList>
            <person name="Callol A."/>
            <person name="Pajuelo D."/>
            <person name="Ebbesson L."/>
            <person name="Teles M."/>
            <person name="MacKenzie S."/>
            <person name="Amaro C."/>
        </authorList>
    </citation>
    <scope>NUCLEOTIDE SEQUENCE</scope>
</reference>
<sequence length="26" mass="3211">MFSFGEKIYMNQILTFPQKRFTRDIV</sequence>
<evidence type="ECO:0000313" key="1">
    <source>
        <dbReference type="EMBL" id="JAH05648.1"/>
    </source>
</evidence>
<dbReference type="EMBL" id="GBXM01102929">
    <property type="protein sequence ID" value="JAH05648.1"/>
    <property type="molecule type" value="Transcribed_RNA"/>
</dbReference>
<dbReference type="AlphaFoldDB" id="A0A0E9PP64"/>
<proteinExistence type="predicted"/>
<reference evidence="1" key="1">
    <citation type="submission" date="2014-11" db="EMBL/GenBank/DDBJ databases">
        <authorList>
            <person name="Amaro Gonzalez C."/>
        </authorList>
    </citation>
    <scope>NUCLEOTIDE SEQUENCE</scope>
</reference>
<accession>A0A0E9PP64</accession>
<protein>
    <submittedName>
        <fullName evidence="1">Uncharacterized protein</fullName>
    </submittedName>
</protein>